<dbReference type="AlphaFoldDB" id="A0A914Q5T8"/>
<proteinExistence type="predicted"/>
<accession>A0A914Q5T8</accession>
<organism evidence="2 3">
    <name type="scientific">Panagrolaimus davidi</name>
    <dbReference type="NCBI Taxonomy" id="227884"/>
    <lineage>
        <taxon>Eukaryota</taxon>
        <taxon>Metazoa</taxon>
        <taxon>Ecdysozoa</taxon>
        <taxon>Nematoda</taxon>
        <taxon>Chromadorea</taxon>
        <taxon>Rhabditida</taxon>
        <taxon>Tylenchina</taxon>
        <taxon>Panagrolaimomorpha</taxon>
        <taxon>Panagrolaimoidea</taxon>
        <taxon>Panagrolaimidae</taxon>
        <taxon>Panagrolaimus</taxon>
    </lineage>
</organism>
<evidence type="ECO:0000256" key="1">
    <source>
        <dbReference type="SAM" id="MobiDB-lite"/>
    </source>
</evidence>
<keyword evidence="2" id="KW-1185">Reference proteome</keyword>
<feature type="region of interest" description="Disordered" evidence="1">
    <location>
        <begin position="29"/>
        <end position="55"/>
    </location>
</feature>
<evidence type="ECO:0000313" key="3">
    <source>
        <dbReference type="WBParaSite" id="PDA_v2.g26296.t1"/>
    </source>
</evidence>
<evidence type="ECO:0000313" key="2">
    <source>
        <dbReference type="Proteomes" id="UP000887578"/>
    </source>
</evidence>
<dbReference type="Proteomes" id="UP000887578">
    <property type="component" value="Unplaced"/>
</dbReference>
<reference evidence="3" key="1">
    <citation type="submission" date="2022-11" db="UniProtKB">
        <authorList>
            <consortium name="WormBaseParasite"/>
        </authorList>
    </citation>
    <scope>IDENTIFICATION</scope>
</reference>
<protein>
    <submittedName>
        <fullName evidence="3">Uncharacterized protein</fullName>
    </submittedName>
</protein>
<feature type="region of interest" description="Disordered" evidence="1">
    <location>
        <begin position="1"/>
        <end position="20"/>
    </location>
</feature>
<sequence length="174" mass="18953">MTSGMRAAARSKPVPNYYAGGLINDDEAAAEVEGDLPKEAADYEPNPVTLPTPPPSLLAAGRPQYPANIPSANLDSYLSNLPSRSLIDKIEHPIAAHRVKMNPACLMDPPIKSRFARNISIEKPIIFYSFNPAGQSCDKLIADENNLEIGGPNIYQSLRECQIDCCPTALCRRM</sequence>
<name>A0A914Q5T8_9BILA</name>
<dbReference type="WBParaSite" id="PDA_v2.g26296.t1">
    <property type="protein sequence ID" value="PDA_v2.g26296.t1"/>
    <property type="gene ID" value="PDA_v2.g26296"/>
</dbReference>